<gene>
    <name evidence="1" type="ORF">HC246_02535</name>
</gene>
<dbReference type="EMBL" id="JAAVJL010000001">
    <property type="protein sequence ID" value="NMF56920.1"/>
    <property type="molecule type" value="Genomic_DNA"/>
</dbReference>
<proteinExistence type="predicted"/>
<keyword evidence="2" id="KW-1185">Reference proteome</keyword>
<name>A0ABX1LN31_9CYAN</name>
<organism evidence="1 2">
    <name type="scientific">Pseudanabaena yagii GIHE-NHR1</name>
    <dbReference type="NCBI Taxonomy" id="2722753"/>
    <lineage>
        <taxon>Bacteria</taxon>
        <taxon>Bacillati</taxon>
        <taxon>Cyanobacteriota</taxon>
        <taxon>Cyanophyceae</taxon>
        <taxon>Pseudanabaenales</taxon>
        <taxon>Pseudanabaenaceae</taxon>
        <taxon>Pseudanabaena</taxon>
        <taxon>Pseudanabaena yagii</taxon>
    </lineage>
</organism>
<reference evidence="1 2" key="1">
    <citation type="submission" date="2020-03" db="EMBL/GenBank/DDBJ databases">
        <title>Draft Genome Sequence of 2-Methylisoborneol Producing Pseudanabaena yagii Strain GIHE-NHR1 Isolated from North Han River in South Korea.</title>
        <authorList>
            <person name="Jeong J."/>
        </authorList>
    </citation>
    <scope>NUCLEOTIDE SEQUENCE [LARGE SCALE GENOMIC DNA]</scope>
    <source>
        <strain evidence="1 2">GIHE-NHR1</strain>
    </source>
</reference>
<dbReference type="RefSeq" id="WP_169362016.1">
    <property type="nucleotide sequence ID" value="NZ_JAAVJL010000001.1"/>
</dbReference>
<sequence length="269" mass="31454">MRWLIAIEGVSENQYLEDLLKKLDISIHIEADETYITSNQWDSLESWQAWQKAAFLQNLIPEINNSLSFTLKSICEYKENRLCLPVVFGHIVAQAQPARAYGSITVTEQIPTSEEEISILKLEQEKLEDAYQDKLVQDSSRILLILQDERARKIHQFLHQELNAYHMYNIIQLIEEELEISEGLHGRGRSLLTKILSINKTKLTRFYESVNHPYVFGNDARHIAKKDKPPENEPMYLDEARLFTLQVANSWFEKKCSENYQSFIRHSEP</sequence>
<protein>
    <submittedName>
        <fullName evidence="1">Uncharacterized protein</fullName>
    </submittedName>
</protein>
<evidence type="ECO:0000313" key="2">
    <source>
        <dbReference type="Proteomes" id="UP000738376"/>
    </source>
</evidence>
<comment type="caution">
    <text evidence="1">The sequence shown here is derived from an EMBL/GenBank/DDBJ whole genome shotgun (WGS) entry which is preliminary data.</text>
</comment>
<dbReference type="Proteomes" id="UP000738376">
    <property type="component" value="Unassembled WGS sequence"/>
</dbReference>
<accession>A0ABX1LN31</accession>
<evidence type="ECO:0000313" key="1">
    <source>
        <dbReference type="EMBL" id="NMF56920.1"/>
    </source>
</evidence>